<dbReference type="InterPro" id="IPR011992">
    <property type="entry name" value="EF-hand-dom_pair"/>
</dbReference>
<feature type="region of interest" description="Disordered" evidence="1">
    <location>
        <begin position="77"/>
        <end position="109"/>
    </location>
</feature>
<dbReference type="RefSeq" id="WP_019020164.1">
    <property type="nucleotide sequence ID" value="NZ_BMXD01000015.1"/>
</dbReference>
<reference evidence="5" key="1">
    <citation type="journal article" date="2019" name="Int. J. Syst. Evol. Microbiol.">
        <title>The Global Catalogue of Microorganisms (GCM) 10K type strain sequencing project: providing services to taxonomists for standard genome sequencing and annotation.</title>
        <authorList>
            <consortium name="The Broad Institute Genomics Platform"/>
            <consortium name="The Broad Institute Genome Sequencing Center for Infectious Disease"/>
            <person name="Wu L."/>
            <person name="Ma J."/>
        </authorList>
    </citation>
    <scope>NUCLEOTIDE SEQUENCE [LARGE SCALE GENOMIC DNA]</scope>
    <source>
        <strain evidence="5">KCTC 12847</strain>
    </source>
</reference>
<keyword evidence="5" id="KW-1185">Reference proteome</keyword>
<dbReference type="Gene3D" id="1.10.238.10">
    <property type="entry name" value="EF-hand"/>
    <property type="match status" value="1"/>
</dbReference>
<sequence length="109" mass="12066">MKRTWINGLGGTLIAFSMLSAGSAFAQENGFSEWDSDGDGVVNYEEFDAGFDDEGLYNSWDANGDNMLDEQEYGEGIYNTYDRDGSGDWSEDEYGDFGDDAGDEGFWDV</sequence>
<evidence type="ECO:0000313" key="5">
    <source>
        <dbReference type="Proteomes" id="UP001595640"/>
    </source>
</evidence>
<dbReference type="PROSITE" id="PS50222">
    <property type="entry name" value="EF_HAND_2"/>
    <property type="match status" value="1"/>
</dbReference>
<protein>
    <recommendedName>
        <fullName evidence="3">EF-hand domain-containing protein</fullName>
    </recommendedName>
</protein>
<dbReference type="InterPro" id="IPR002048">
    <property type="entry name" value="EF_hand_dom"/>
</dbReference>
<dbReference type="InterPro" id="IPR018247">
    <property type="entry name" value="EF_Hand_1_Ca_BS"/>
</dbReference>
<evidence type="ECO:0000256" key="1">
    <source>
        <dbReference type="SAM" id="MobiDB-lite"/>
    </source>
</evidence>
<feature type="signal peptide" evidence="2">
    <location>
        <begin position="1"/>
        <end position="26"/>
    </location>
</feature>
<feature type="compositionally biased region" description="Acidic residues" evidence="1">
    <location>
        <begin position="89"/>
        <end position="109"/>
    </location>
</feature>
<accession>A0ABV7M6M1</accession>
<name>A0ABV7M6M1_9GAMM</name>
<feature type="chain" id="PRO_5045297620" description="EF-hand domain-containing protein" evidence="2">
    <location>
        <begin position="27"/>
        <end position="109"/>
    </location>
</feature>
<dbReference type="Proteomes" id="UP001595640">
    <property type="component" value="Unassembled WGS sequence"/>
</dbReference>
<keyword evidence="2" id="KW-0732">Signal</keyword>
<evidence type="ECO:0000313" key="4">
    <source>
        <dbReference type="EMBL" id="MFC3294060.1"/>
    </source>
</evidence>
<proteinExistence type="predicted"/>
<gene>
    <name evidence="4" type="ORF">ACFOEI_18620</name>
</gene>
<evidence type="ECO:0000256" key="2">
    <source>
        <dbReference type="SAM" id="SignalP"/>
    </source>
</evidence>
<dbReference type="EMBL" id="JBHRUH010000039">
    <property type="protein sequence ID" value="MFC3294060.1"/>
    <property type="molecule type" value="Genomic_DNA"/>
</dbReference>
<dbReference type="SUPFAM" id="SSF47473">
    <property type="entry name" value="EF-hand"/>
    <property type="match status" value="1"/>
</dbReference>
<evidence type="ECO:0000259" key="3">
    <source>
        <dbReference type="PROSITE" id="PS50222"/>
    </source>
</evidence>
<feature type="domain" description="EF-hand" evidence="3">
    <location>
        <begin position="31"/>
        <end position="57"/>
    </location>
</feature>
<comment type="caution">
    <text evidence="4">The sequence shown here is derived from an EMBL/GenBank/DDBJ whole genome shotgun (WGS) entry which is preliminary data.</text>
</comment>
<dbReference type="PROSITE" id="PS00018">
    <property type="entry name" value="EF_HAND_1"/>
    <property type="match status" value="1"/>
</dbReference>
<organism evidence="4 5">
    <name type="scientific">Modicisalibacter luteus</name>
    <dbReference type="NCBI Taxonomy" id="453962"/>
    <lineage>
        <taxon>Bacteria</taxon>
        <taxon>Pseudomonadati</taxon>
        <taxon>Pseudomonadota</taxon>
        <taxon>Gammaproteobacteria</taxon>
        <taxon>Oceanospirillales</taxon>
        <taxon>Halomonadaceae</taxon>
        <taxon>Modicisalibacter</taxon>
    </lineage>
</organism>